<dbReference type="SUPFAM" id="SSF55248">
    <property type="entry name" value="PCD-like"/>
    <property type="match status" value="1"/>
</dbReference>
<dbReference type="NCBIfam" id="NF002018">
    <property type="entry name" value="PRK00823.1-3"/>
    <property type="match status" value="1"/>
</dbReference>
<gene>
    <name evidence="5" type="ORF">M8A51_23340</name>
</gene>
<dbReference type="PANTHER" id="PTHR12599">
    <property type="entry name" value="PTERIN-4-ALPHA-CARBINOLAMINE DEHYDRATASE"/>
    <property type="match status" value="1"/>
</dbReference>
<comment type="catalytic activity">
    <reaction evidence="1 4">
        <text>(4aS,6R)-4a-hydroxy-L-erythro-5,6,7,8-tetrahydrobiopterin = (6R)-L-erythro-6,7-dihydrobiopterin + H2O</text>
        <dbReference type="Rhea" id="RHEA:11920"/>
        <dbReference type="ChEBI" id="CHEBI:15377"/>
        <dbReference type="ChEBI" id="CHEBI:15642"/>
        <dbReference type="ChEBI" id="CHEBI:43120"/>
        <dbReference type="EC" id="4.2.1.96"/>
    </reaction>
</comment>
<dbReference type="Pfam" id="PF01329">
    <property type="entry name" value="Pterin_4a"/>
    <property type="match status" value="1"/>
</dbReference>
<evidence type="ECO:0000313" key="6">
    <source>
        <dbReference type="Proteomes" id="UP001165541"/>
    </source>
</evidence>
<dbReference type="HAMAP" id="MF_00434">
    <property type="entry name" value="Pterin_4_alpha"/>
    <property type="match status" value="1"/>
</dbReference>
<dbReference type="PANTHER" id="PTHR12599:SF0">
    <property type="entry name" value="PTERIN-4-ALPHA-CARBINOLAMINE DEHYDRATASE"/>
    <property type="match status" value="1"/>
</dbReference>
<dbReference type="Proteomes" id="UP001165541">
    <property type="component" value="Unassembled WGS sequence"/>
</dbReference>
<name>A0ABT0YW00_9BURK</name>
<keyword evidence="3 4" id="KW-0456">Lyase</keyword>
<comment type="caution">
    <text evidence="5">The sequence shown here is derived from an EMBL/GenBank/DDBJ whole genome shotgun (WGS) entry which is preliminary data.</text>
</comment>
<dbReference type="GO" id="GO:0008124">
    <property type="term" value="F:4-alpha-hydroxytetrahydrobiopterin dehydratase activity"/>
    <property type="evidence" value="ECO:0007669"/>
    <property type="project" value="UniProtKB-EC"/>
</dbReference>
<dbReference type="InterPro" id="IPR036428">
    <property type="entry name" value="PCD_sf"/>
</dbReference>
<evidence type="ECO:0000256" key="3">
    <source>
        <dbReference type="ARBA" id="ARBA00023239"/>
    </source>
</evidence>
<dbReference type="CDD" id="cd00914">
    <property type="entry name" value="PCD_DCoH_subfamily_b"/>
    <property type="match status" value="1"/>
</dbReference>
<accession>A0ABT0YW00</accession>
<evidence type="ECO:0000256" key="1">
    <source>
        <dbReference type="ARBA" id="ARBA00001554"/>
    </source>
</evidence>
<protein>
    <recommendedName>
        <fullName evidence="4">Putative pterin-4-alpha-carbinolamine dehydratase</fullName>
        <shortName evidence="4">PHS</shortName>
        <ecNumber evidence="4">4.2.1.96</ecNumber>
    </recommendedName>
    <alternativeName>
        <fullName evidence="4">4-alpha-hydroxy-tetrahydropterin dehydratase</fullName>
    </alternativeName>
    <alternativeName>
        <fullName evidence="4">Pterin carbinolamine dehydratase</fullName>
        <shortName evidence="4">PCD</shortName>
    </alternativeName>
</protein>
<evidence type="ECO:0000256" key="2">
    <source>
        <dbReference type="ARBA" id="ARBA00006472"/>
    </source>
</evidence>
<evidence type="ECO:0000256" key="4">
    <source>
        <dbReference type="HAMAP-Rule" id="MF_00434"/>
    </source>
</evidence>
<keyword evidence="6" id="KW-1185">Reference proteome</keyword>
<sequence length="102" mass="11368">MLPLSAAQRAELLPTLAGWAPCPPRDAVRKVFEFEDFGAAWSFMSRVALAAERMNHHPEWANVWNRVEVVLTTHDAGGLSMLDIELARCIDRHAAQAGARHH</sequence>
<comment type="similarity">
    <text evidence="2 4">Belongs to the pterin-4-alpha-carbinolamine dehydratase family.</text>
</comment>
<dbReference type="Gene3D" id="3.30.1360.20">
    <property type="entry name" value="Transcriptional coactivator/pterin dehydratase"/>
    <property type="match status" value="1"/>
</dbReference>
<reference evidence="5" key="1">
    <citation type="submission" date="2022-05" db="EMBL/GenBank/DDBJ databases">
        <title>Schlegelella sp. nov., isolated from mangrove soil.</title>
        <authorList>
            <person name="Liu Y."/>
            <person name="Ge X."/>
            <person name="Liu W."/>
        </authorList>
    </citation>
    <scope>NUCLEOTIDE SEQUENCE</scope>
    <source>
        <strain evidence="5">S2-27</strain>
    </source>
</reference>
<dbReference type="InterPro" id="IPR001533">
    <property type="entry name" value="Pterin_deHydtase"/>
</dbReference>
<evidence type="ECO:0000313" key="5">
    <source>
        <dbReference type="EMBL" id="MCM5682474.1"/>
    </source>
</evidence>
<dbReference type="EMBL" id="JAMKFE010000019">
    <property type="protein sequence ID" value="MCM5682474.1"/>
    <property type="molecule type" value="Genomic_DNA"/>
</dbReference>
<organism evidence="5 6">
    <name type="scientific">Caldimonas mangrovi</name>
    <dbReference type="NCBI Taxonomy" id="2944811"/>
    <lineage>
        <taxon>Bacteria</taxon>
        <taxon>Pseudomonadati</taxon>
        <taxon>Pseudomonadota</taxon>
        <taxon>Betaproteobacteria</taxon>
        <taxon>Burkholderiales</taxon>
        <taxon>Sphaerotilaceae</taxon>
        <taxon>Caldimonas</taxon>
    </lineage>
</organism>
<proteinExistence type="inferred from homology"/>
<dbReference type="EC" id="4.2.1.96" evidence="4"/>